<dbReference type="FunFam" id="3.40.50.720:FF:000047">
    <property type="entry name" value="NADP-dependent L-serine/L-allo-threonine dehydrogenase"/>
    <property type="match status" value="1"/>
</dbReference>
<evidence type="ECO:0000256" key="2">
    <source>
        <dbReference type="ARBA" id="ARBA00023002"/>
    </source>
</evidence>
<reference evidence="4 5" key="1">
    <citation type="submission" date="2017-09" db="EMBL/GenBank/DDBJ databases">
        <authorList>
            <person name="Lee N."/>
            <person name="Cho B.-K."/>
        </authorList>
    </citation>
    <scope>NUCLEOTIDE SEQUENCE [LARGE SCALE GENOMIC DNA]</scope>
    <source>
        <strain evidence="4 5">ATCC 27465</strain>
    </source>
</reference>
<dbReference type="InterPro" id="IPR036291">
    <property type="entry name" value="NAD(P)-bd_dom_sf"/>
</dbReference>
<dbReference type="Proteomes" id="UP000326505">
    <property type="component" value="Chromosome"/>
</dbReference>
<proteinExistence type="inferred from homology"/>
<name>A0A5P2XIF6_STRST</name>
<keyword evidence="6" id="KW-1185">Reference proteome</keyword>
<reference evidence="3 6" key="2">
    <citation type="submission" date="2020-08" db="EMBL/GenBank/DDBJ databases">
        <title>Genomic Encyclopedia of Type Strains, Phase III (KMG-III): the genomes of soil and plant-associated and newly described type strains.</title>
        <authorList>
            <person name="Whitman W."/>
        </authorList>
    </citation>
    <scope>NUCLEOTIDE SEQUENCE [LARGE SCALE GENOMIC DNA]</scope>
    <source>
        <strain evidence="3 6">CECT 3146</strain>
    </source>
</reference>
<dbReference type="Gene3D" id="3.40.50.720">
    <property type="entry name" value="NAD(P)-binding Rossmann-like Domain"/>
    <property type="match status" value="1"/>
</dbReference>
<dbReference type="Pfam" id="PF00106">
    <property type="entry name" value="adh_short"/>
    <property type="match status" value="1"/>
</dbReference>
<dbReference type="AlphaFoldDB" id="A0A5P2XIF6"/>
<keyword evidence="2" id="KW-0560">Oxidoreductase</keyword>
<comment type="similarity">
    <text evidence="1">Belongs to the short-chain dehydrogenases/reductases (SDR) family.</text>
</comment>
<dbReference type="EMBL" id="JACHJD010000007">
    <property type="protein sequence ID" value="MBB5105409.1"/>
    <property type="molecule type" value="Genomic_DNA"/>
</dbReference>
<dbReference type="PANTHER" id="PTHR42901">
    <property type="entry name" value="ALCOHOL DEHYDROGENASE"/>
    <property type="match status" value="1"/>
</dbReference>
<dbReference type="InterPro" id="IPR002347">
    <property type="entry name" value="SDR_fam"/>
</dbReference>
<evidence type="ECO:0000313" key="3">
    <source>
        <dbReference type="EMBL" id="MBB5105409.1"/>
    </source>
</evidence>
<dbReference type="KEGG" id="sspb:CP982_35895"/>
<dbReference type="EMBL" id="CP023690">
    <property type="protein sequence ID" value="QEV63424.1"/>
    <property type="molecule type" value="Genomic_DNA"/>
</dbReference>
<evidence type="ECO:0000313" key="5">
    <source>
        <dbReference type="Proteomes" id="UP000326505"/>
    </source>
</evidence>
<gene>
    <name evidence="4" type="ORF">CP982_35895</name>
    <name evidence="3" type="ORF">FHS40_004504</name>
</gene>
<dbReference type="PANTHER" id="PTHR42901:SF1">
    <property type="entry name" value="ALCOHOL DEHYDROGENASE"/>
    <property type="match status" value="1"/>
</dbReference>
<dbReference type="RefSeq" id="WP_150514276.1">
    <property type="nucleotide sequence ID" value="NZ_BMSQ01000006.1"/>
</dbReference>
<dbReference type="Proteomes" id="UP000549009">
    <property type="component" value="Unassembled WGS sequence"/>
</dbReference>
<dbReference type="OrthoDB" id="9775296at2"/>
<evidence type="ECO:0000313" key="6">
    <source>
        <dbReference type="Proteomes" id="UP000549009"/>
    </source>
</evidence>
<evidence type="ECO:0000313" key="4">
    <source>
        <dbReference type="EMBL" id="QEV63424.1"/>
    </source>
</evidence>
<evidence type="ECO:0000256" key="1">
    <source>
        <dbReference type="ARBA" id="ARBA00006484"/>
    </source>
</evidence>
<dbReference type="GO" id="GO:0016616">
    <property type="term" value="F:oxidoreductase activity, acting on the CH-OH group of donors, NAD or NADP as acceptor"/>
    <property type="evidence" value="ECO:0007669"/>
    <property type="project" value="UniProtKB-ARBA"/>
</dbReference>
<sequence length="233" mass="24622">MANPIAVVTGASSGIGLASARRLASDGFDVVVAARRFDRLETLAKEIGGRAIRLDVTDARSVAELAESVSECKVLVNNAGCSLGVDRIADLDPEACLRMYEINVLGTIRVTQKLLPALRASGDARIVVITSLTGYQTYPGAAGYASAKYGQVAVADTLRKEMQGTPVQVIEIAPGLVRTEFNLVRFGGDEKKAEEAYGEIQPLSADDVADCVSWAVAKPAGVNVELIKVLPNF</sequence>
<organism evidence="4 5">
    <name type="scientific">Streptomyces spectabilis</name>
    <dbReference type="NCBI Taxonomy" id="68270"/>
    <lineage>
        <taxon>Bacteria</taxon>
        <taxon>Bacillati</taxon>
        <taxon>Actinomycetota</taxon>
        <taxon>Actinomycetes</taxon>
        <taxon>Kitasatosporales</taxon>
        <taxon>Streptomycetaceae</taxon>
        <taxon>Streptomyces</taxon>
    </lineage>
</organism>
<dbReference type="PRINTS" id="PR00081">
    <property type="entry name" value="GDHRDH"/>
</dbReference>
<protein>
    <submittedName>
        <fullName evidence="3">NADP-dependent 3-hydroxy acid dehydrogenase YdfG</fullName>
    </submittedName>
    <submittedName>
        <fullName evidence="4">SDR family NAD(P)-dependent oxidoreductase</fullName>
    </submittedName>
</protein>
<dbReference type="SUPFAM" id="SSF51735">
    <property type="entry name" value="NAD(P)-binding Rossmann-fold domains"/>
    <property type="match status" value="1"/>
</dbReference>
<accession>A0A5P2XIF6</accession>